<feature type="non-terminal residue" evidence="1">
    <location>
        <position position="213"/>
    </location>
</feature>
<dbReference type="EMBL" id="CAUYUJ010005986">
    <property type="protein sequence ID" value="CAK0815724.1"/>
    <property type="molecule type" value="Genomic_DNA"/>
</dbReference>
<sequence>MRVLGYDWKPVAARDINLTNNTSALSITADGWVQIDEGTLKGTILQTPRLPPEQLRYMVYGSRNDAFVTRHRVKSGNIQFTPATAVARCLLANMLGGCMTDRLASAIEDIKANAETHASGYVLDDAYQEVDDYLKELGIDTGAAAKLSQDHGACSTSELVRDFSVINYVSKFANAGMRASEHAGLRFTKADVRLLVSDDRLAELTEMERDEFY</sequence>
<dbReference type="Proteomes" id="UP001189429">
    <property type="component" value="Unassembled WGS sequence"/>
</dbReference>
<evidence type="ECO:0000313" key="2">
    <source>
        <dbReference type="Proteomes" id="UP001189429"/>
    </source>
</evidence>
<name>A0ABN9RB50_9DINO</name>
<reference evidence="1" key="1">
    <citation type="submission" date="2023-10" db="EMBL/GenBank/DDBJ databases">
        <authorList>
            <person name="Chen Y."/>
            <person name="Shah S."/>
            <person name="Dougan E. K."/>
            <person name="Thang M."/>
            <person name="Chan C."/>
        </authorList>
    </citation>
    <scope>NUCLEOTIDE SEQUENCE [LARGE SCALE GENOMIC DNA]</scope>
</reference>
<proteinExistence type="predicted"/>
<evidence type="ECO:0000313" key="1">
    <source>
        <dbReference type="EMBL" id="CAK0815724.1"/>
    </source>
</evidence>
<keyword evidence="2" id="KW-1185">Reference proteome</keyword>
<organism evidence="1 2">
    <name type="scientific">Prorocentrum cordatum</name>
    <dbReference type="NCBI Taxonomy" id="2364126"/>
    <lineage>
        <taxon>Eukaryota</taxon>
        <taxon>Sar</taxon>
        <taxon>Alveolata</taxon>
        <taxon>Dinophyceae</taxon>
        <taxon>Prorocentrales</taxon>
        <taxon>Prorocentraceae</taxon>
        <taxon>Prorocentrum</taxon>
    </lineage>
</organism>
<accession>A0ABN9RB50</accession>
<comment type="caution">
    <text evidence="1">The sequence shown here is derived from an EMBL/GenBank/DDBJ whole genome shotgun (WGS) entry which is preliminary data.</text>
</comment>
<protein>
    <submittedName>
        <fullName evidence="1">Uncharacterized protein</fullName>
    </submittedName>
</protein>
<gene>
    <name evidence="1" type="ORF">PCOR1329_LOCUS18912</name>
</gene>